<dbReference type="Proteomes" id="UP000233837">
    <property type="component" value="Unassembled WGS sequence"/>
</dbReference>
<evidence type="ECO:0000313" key="2">
    <source>
        <dbReference type="Proteomes" id="UP000233837"/>
    </source>
</evidence>
<evidence type="ECO:0000313" key="1">
    <source>
        <dbReference type="EMBL" id="PKU77365.1"/>
    </source>
</evidence>
<reference evidence="1 2" key="2">
    <citation type="journal article" date="2017" name="Nature">
        <title>The Apostasia genome and the evolution of orchids.</title>
        <authorList>
            <person name="Zhang G.Q."/>
            <person name="Liu K.W."/>
            <person name="Li Z."/>
            <person name="Lohaus R."/>
            <person name="Hsiao Y.Y."/>
            <person name="Niu S.C."/>
            <person name="Wang J.Y."/>
            <person name="Lin Y.C."/>
            <person name="Xu Q."/>
            <person name="Chen L.J."/>
            <person name="Yoshida K."/>
            <person name="Fujiwara S."/>
            <person name="Wang Z.W."/>
            <person name="Zhang Y.Q."/>
            <person name="Mitsuda N."/>
            <person name="Wang M."/>
            <person name="Liu G.H."/>
            <person name="Pecoraro L."/>
            <person name="Huang H.X."/>
            <person name="Xiao X.J."/>
            <person name="Lin M."/>
            <person name="Wu X.Y."/>
            <person name="Wu W.L."/>
            <person name="Chen Y.Y."/>
            <person name="Chang S.B."/>
            <person name="Sakamoto S."/>
            <person name="Ohme-Takagi M."/>
            <person name="Yagi M."/>
            <person name="Zeng S.J."/>
            <person name="Shen C.Y."/>
            <person name="Yeh C.M."/>
            <person name="Luo Y.B."/>
            <person name="Tsai W.C."/>
            <person name="Van de Peer Y."/>
            <person name="Liu Z.J."/>
        </authorList>
    </citation>
    <scope>NUCLEOTIDE SEQUENCE [LARGE SCALE GENOMIC DNA]</scope>
    <source>
        <tissue evidence="1">The whole plant</tissue>
    </source>
</reference>
<sequence>MLDSSSSVGASNTWDPRLISSSSSGASRTWDLPHSLGATSSYSFGKTCEGTSKTFTIPITSLQLDPLTYTQELDSHPIPWYAIHNGRLLALGVDSLLSLLPNHLCILHLITTLSIRHPLTLSLEH</sequence>
<gene>
    <name evidence="1" type="ORF">MA16_Dca011370</name>
</gene>
<name>A0A2I0WNX4_9ASPA</name>
<accession>A0A2I0WNX4</accession>
<dbReference type="AlphaFoldDB" id="A0A2I0WNX4"/>
<protein>
    <submittedName>
        <fullName evidence="1">Uncharacterized protein</fullName>
    </submittedName>
</protein>
<organism evidence="1 2">
    <name type="scientific">Dendrobium catenatum</name>
    <dbReference type="NCBI Taxonomy" id="906689"/>
    <lineage>
        <taxon>Eukaryota</taxon>
        <taxon>Viridiplantae</taxon>
        <taxon>Streptophyta</taxon>
        <taxon>Embryophyta</taxon>
        <taxon>Tracheophyta</taxon>
        <taxon>Spermatophyta</taxon>
        <taxon>Magnoliopsida</taxon>
        <taxon>Liliopsida</taxon>
        <taxon>Asparagales</taxon>
        <taxon>Orchidaceae</taxon>
        <taxon>Epidendroideae</taxon>
        <taxon>Malaxideae</taxon>
        <taxon>Dendrobiinae</taxon>
        <taxon>Dendrobium</taxon>
    </lineage>
</organism>
<proteinExistence type="predicted"/>
<dbReference type="EMBL" id="KZ502513">
    <property type="protein sequence ID" value="PKU77365.1"/>
    <property type="molecule type" value="Genomic_DNA"/>
</dbReference>
<reference evidence="1 2" key="1">
    <citation type="journal article" date="2016" name="Sci. Rep.">
        <title>The Dendrobium catenatum Lindl. genome sequence provides insights into polysaccharide synthase, floral development and adaptive evolution.</title>
        <authorList>
            <person name="Zhang G.Q."/>
            <person name="Xu Q."/>
            <person name="Bian C."/>
            <person name="Tsai W.C."/>
            <person name="Yeh C.M."/>
            <person name="Liu K.W."/>
            <person name="Yoshida K."/>
            <person name="Zhang L.S."/>
            <person name="Chang S.B."/>
            <person name="Chen F."/>
            <person name="Shi Y."/>
            <person name="Su Y.Y."/>
            <person name="Zhang Y.Q."/>
            <person name="Chen L.J."/>
            <person name="Yin Y."/>
            <person name="Lin M."/>
            <person name="Huang H."/>
            <person name="Deng H."/>
            <person name="Wang Z.W."/>
            <person name="Zhu S.L."/>
            <person name="Zhao X."/>
            <person name="Deng C."/>
            <person name="Niu S.C."/>
            <person name="Huang J."/>
            <person name="Wang M."/>
            <person name="Liu G.H."/>
            <person name="Yang H.J."/>
            <person name="Xiao X.J."/>
            <person name="Hsiao Y.Y."/>
            <person name="Wu W.L."/>
            <person name="Chen Y.Y."/>
            <person name="Mitsuda N."/>
            <person name="Ohme-Takagi M."/>
            <person name="Luo Y.B."/>
            <person name="Van de Peer Y."/>
            <person name="Liu Z.J."/>
        </authorList>
    </citation>
    <scope>NUCLEOTIDE SEQUENCE [LARGE SCALE GENOMIC DNA]</scope>
    <source>
        <tissue evidence="1">The whole plant</tissue>
    </source>
</reference>
<keyword evidence="2" id="KW-1185">Reference proteome</keyword>